<dbReference type="GO" id="GO:0050660">
    <property type="term" value="F:flavin adenine dinucleotide binding"/>
    <property type="evidence" value="ECO:0007669"/>
    <property type="project" value="TreeGrafter"/>
</dbReference>
<dbReference type="GO" id="GO:0051537">
    <property type="term" value="F:2 iron, 2 sulfur cluster binding"/>
    <property type="evidence" value="ECO:0007669"/>
    <property type="project" value="UniProtKB-KW"/>
</dbReference>
<dbReference type="InterPro" id="IPR001433">
    <property type="entry name" value="OxRdtase_FAD/NAD-bd"/>
</dbReference>
<dbReference type="InterPro" id="IPR039261">
    <property type="entry name" value="FNR_nucleotide-bd"/>
</dbReference>
<keyword evidence="2" id="KW-0285">Flavoprotein</keyword>
<dbReference type="InterPro" id="IPR050415">
    <property type="entry name" value="MRET"/>
</dbReference>
<dbReference type="EMBL" id="QXQA01000015">
    <property type="protein sequence ID" value="RIX50224.1"/>
    <property type="molecule type" value="Genomic_DNA"/>
</dbReference>
<keyword evidence="5" id="KW-0274">FAD</keyword>
<evidence type="ECO:0000256" key="7">
    <source>
        <dbReference type="ARBA" id="ARBA00023004"/>
    </source>
</evidence>
<comment type="cofactor">
    <cofactor evidence="1">
        <name>FAD</name>
        <dbReference type="ChEBI" id="CHEBI:57692"/>
    </cofactor>
</comment>
<keyword evidence="6" id="KW-0560">Oxidoreductase</keyword>
<evidence type="ECO:0000256" key="8">
    <source>
        <dbReference type="ARBA" id="ARBA00023014"/>
    </source>
</evidence>
<dbReference type="Gene3D" id="2.40.30.10">
    <property type="entry name" value="Translation factors"/>
    <property type="match status" value="1"/>
</dbReference>
<dbReference type="Proteomes" id="UP000266482">
    <property type="component" value="Unassembled WGS sequence"/>
</dbReference>
<dbReference type="AlphaFoldDB" id="A0A3A1UPE5"/>
<dbReference type="InterPro" id="IPR017927">
    <property type="entry name" value="FAD-bd_FR_type"/>
</dbReference>
<comment type="caution">
    <text evidence="10">The sequence shown here is derived from an EMBL/GenBank/DDBJ whole genome shotgun (WGS) entry which is preliminary data.</text>
</comment>
<feature type="domain" description="FAD-binding FR-type" evidence="9">
    <location>
        <begin position="11"/>
        <end position="112"/>
    </location>
</feature>
<evidence type="ECO:0000256" key="2">
    <source>
        <dbReference type="ARBA" id="ARBA00022630"/>
    </source>
</evidence>
<evidence type="ECO:0000256" key="1">
    <source>
        <dbReference type="ARBA" id="ARBA00001974"/>
    </source>
</evidence>
<dbReference type="InterPro" id="IPR017938">
    <property type="entry name" value="Riboflavin_synthase-like_b-brl"/>
</dbReference>
<dbReference type="SUPFAM" id="SSF63380">
    <property type="entry name" value="Riboflavin synthase domain-like"/>
    <property type="match status" value="1"/>
</dbReference>
<dbReference type="GO" id="GO:0016491">
    <property type="term" value="F:oxidoreductase activity"/>
    <property type="evidence" value="ECO:0007669"/>
    <property type="project" value="UniProtKB-KW"/>
</dbReference>
<dbReference type="GO" id="GO:0046872">
    <property type="term" value="F:metal ion binding"/>
    <property type="evidence" value="ECO:0007669"/>
    <property type="project" value="UniProtKB-KW"/>
</dbReference>
<dbReference type="PROSITE" id="PS51384">
    <property type="entry name" value="FAD_FR"/>
    <property type="match status" value="1"/>
</dbReference>
<reference evidence="10 11" key="1">
    <citation type="submission" date="2018-09" db="EMBL/GenBank/DDBJ databases">
        <title>Paenibacillus aracenensis nov. sp. isolated from a cave in southern Spain.</title>
        <authorList>
            <person name="Jurado V."/>
            <person name="Gutierrez-Patricio S."/>
            <person name="Gonzalez-Pimentel J.L."/>
            <person name="Miller A.Z."/>
            <person name="Laiz L."/>
            <person name="Saiz-Jimenez C."/>
        </authorList>
    </citation>
    <scope>NUCLEOTIDE SEQUENCE [LARGE SCALE GENOMIC DNA]</scope>
    <source>
        <strain evidence="10 11">DSM 22867</strain>
    </source>
</reference>
<dbReference type="PRINTS" id="PR00371">
    <property type="entry name" value="FPNCR"/>
</dbReference>
<evidence type="ECO:0000259" key="9">
    <source>
        <dbReference type="PROSITE" id="PS51384"/>
    </source>
</evidence>
<dbReference type="PRINTS" id="PR00410">
    <property type="entry name" value="PHEHYDRXLASE"/>
</dbReference>
<evidence type="ECO:0000256" key="6">
    <source>
        <dbReference type="ARBA" id="ARBA00023002"/>
    </source>
</evidence>
<accession>A0A3A1UPE5</accession>
<evidence type="ECO:0000256" key="5">
    <source>
        <dbReference type="ARBA" id="ARBA00022827"/>
    </source>
</evidence>
<sequence length="235" mass="26739">MSFFRDLPKIFKKREITFIESYKESDDAYTFLFEKEKDVTWIAGQHGLFRIMHTKIKNPLKPFSVASAPSENVIRLTMGIGKEPSEYKKAMLELKPGMKIYLSGPVGGFHLHDNSPAVLIAGGIGITPFRSILKQLESEGKLNGQPVHLLYLDSKKSYLYKDELDAMANHPSIQVTYLSSREDLHQEIDKVSAIHKNDGKYYVAGPQSMVKSISEYLQNKQISKRNIKKDAFFGY</sequence>
<keyword evidence="8" id="KW-0411">Iron-sulfur</keyword>
<dbReference type="PANTHER" id="PTHR47354:SF8">
    <property type="entry name" value="1,2-PHENYLACETYL-COA EPOXIDASE, SUBUNIT E"/>
    <property type="match status" value="1"/>
</dbReference>
<evidence type="ECO:0000313" key="10">
    <source>
        <dbReference type="EMBL" id="RIX50224.1"/>
    </source>
</evidence>
<name>A0A3A1UPE5_9BACL</name>
<keyword evidence="3" id="KW-0001">2Fe-2S</keyword>
<dbReference type="SUPFAM" id="SSF52343">
    <property type="entry name" value="Ferredoxin reductase-like, C-terminal NADP-linked domain"/>
    <property type="match status" value="1"/>
</dbReference>
<dbReference type="InterPro" id="IPR001709">
    <property type="entry name" value="Flavoprot_Pyr_Nucl_cyt_Rdtase"/>
</dbReference>
<keyword evidence="7" id="KW-0408">Iron</keyword>
<evidence type="ECO:0000313" key="11">
    <source>
        <dbReference type="Proteomes" id="UP000266482"/>
    </source>
</evidence>
<protein>
    <submittedName>
        <fullName evidence="10">FAD-dependent oxidoreductase</fullName>
    </submittedName>
</protein>
<organism evidence="10 11">
    <name type="scientific">Paenibacillus nanensis</name>
    <dbReference type="NCBI Taxonomy" id="393251"/>
    <lineage>
        <taxon>Bacteria</taxon>
        <taxon>Bacillati</taxon>
        <taxon>Bacillota</taxon>
        <taxon>Bacilli</taxon>
        <taxon>Bacillales</taxon>
        <taxon>Paenibacillaceae</taxon>
        <taxon>Paenibacillus</taxon>
    </lineage>
</organism>
<proteinExistence type="predicted"/>
<evidence type="ECO:0000256" key="4">
    <source>
        <dbReference type="ARBA" id="ARBA00022723"/>
    </source>
</evidence>
<gene>
    <name evidence="10" type="ORF">D3P08_20435</name>
</gene>
<dbReference type="RefSeq" id="WP_119601972.1">
    <property type="nucleotide sequence ID" value="NZ_QXQA01000015.1"/>
</dbReference>
<keyword evidence="4" id="KW-0479">Metal-binding</keyword>
<evidence type="ECO:0000256" key="3">
    <source>
        <dbReference type="ARBA" id="ARBA00022714"/>
    </source>
</evidence>
<dbReference type="PANTHER" id="PTHR47354">
    <property type="entry name" value="NADH OXIDOREDUCTASE HCR"/>
    <property type="match status" value="1"/>
</dbReference>
<dbReference type="CDD" id="cd00322">
    <property type="entry name" value="FNR_like"/>
    <property type="match status" value="1"/>
</dbReference>
<keyword evidence="11" id="KW-1185">Reference proteome</keyword>
<dbReference type="OrthoDB" id="573132at2"/>
<dbReference type="Gene3D" id="3.40.50.80">
    <property type="entry name" value="Nucleotide-binding domain of ferredoxin-NADP reductase (FNR) module"/>
    <property type="match status" value="1"/>
</dbReference>
<dbReference type="Pfam" id="PF00175">
    <property type="entry name" value="NAD_binding_1"/>
    <property type="match status" value="1"/>
</dbReference>